<dbReference type="PANTHER" id="PTHR47933:SF11">
    <property type="entry name" value="PENTATRICOPEPTIDE REPEAT-CONTAINING PROTEIN 2"/>
    <property type="match status" value="1"/>
</dbReference>
<dbReference type="EMBL" id="JBBPBK010000012">
    <property type="protein sequence ID" value="KAK9273916.1"/>
    <property type="molecule type" value="Genomic_DNA"/>
</dbReference>
<dbReference type="SUPFAM" id="SSF48452">
    <property type="entry name" value="TPR-like"/>
    <property type="match status" value="1"/>
</dbReference>
<dbReference type="Proteomes" id="UP001415857">
    <property type="component" value="Unassembled WGS sequence"/>
</dbReference>
<feature type="repeat" description="PPR" evidence="3">
    <location>
        <begin position="118"/>
        <end position="152"/>
    </location>
</feature>
<evidence type="ECO:0000313" key="6">
    <source>
        <dbReference type="Proteomes" id="UP001415857"/>
    </source>
</evidence>
<dbReference type="NCBIfam" id="TIGR00756">
    <property type="entry name" value="PPR"/>
    <property type="match status" value="10"/>
</dbReference>
<feature type="repeat" description="PPR" evidence="3">
    <location>
        <begin position="739"/>
        <end position="773"/>
    </location>
</feature>
<feature type="repeat" description="PPR" evidence="3">
    <location>
        <begin position="669"/>
        <end position="703"/>
    </location>
</feature>
<dbReference type="Pfam" id="PF13041">
    <property type="entry name" value="PPR_2"/>
    <property type="match status" value="5"/>
</dbReference>
<protein>
    <recommendedName>
        <fullName evidence="7">Pentatricopeptide repeat-containing protein</fullName>
    </recommendedName>
</protein>
<sequence length="807" mass="90084">MRHGRSLSSSLLGGKTPSQLGNVLLVASLAKTLSESGTRNLDPDSIPLSDHLVLQILRRTSLDASKKLDFFRWCSLRPNYKHSADAYSHIFRAICRAAFLDPVPHLLASMKDDGVVVDSATFKLLLDTFIRTGKFDSALEILDHMEELGTTSLNPHVYNSVLVALVRKNQLGLALSIFLKLLEASNGVGDDNEGSNVTPLLPDATACNELFVALRKADMGAEFRNLFDKLREKKRFAFDTRCYNICIHAFGCWGDLGTSLSLFKEMKENSLNYESFGPDLCTYNSLIHVLCLVGKVKDALIVWEELKGSGHEPDAFTYRIIIRGCCKSYRMDDATKIFNEMQYNGFQPDTVVYNSLLDGLFKARKITEACQLFEKMVQDGIRASCWTHNILIDGLFRNGRAVAGYTLFCNLKKKGQFVDGVTYSIVVLHLCKEGQLEEALQLVEEMEARGFVVDLVTVTSLLIGLHKQGRWDWTERLMKHIRDGDLVPNVIKWKADMEASMKNPQSRRKDLTSMFPSKGNLSEIMSLINSADSGTDSILGSEDGEAQEKENSPGDTDQWSSSPYMDQLANQVKPNDHSIQPFSLTRGQRVQSKGTGSFDIDMVNTYLSIFLGKGKLSLACKLFEIFTDMGVDLVSYTYNSMMSSFVKKGYFNEAWGVLNEMGEKICPADIATYNVIIQGLGKMGRADLASAVLDKLMKQGGYLDIVMYNTLINALGKAGRIEEANKLFEQMRSSGINPDVVTYNTLIEVHSKAGRLKDAYKYLKMMLDAGCSPNHVTDTTLDFLGKEIEKLRYQKASIIRNNKDNST</sequence>
<accession>A0AAP0RBD6</accession>
<dbReference type="GO" id="GO:0003729">
    <property type="term" value="F:mRNA binding"/>
    <property type="evidence" value="ECO:0007669"/>
    <property type="project" value="TreeGrafter"/>
</dbReference>
<evidence type="ECO:0000256" key="2">
    <source>
        <dbReference type="ARBA" id="ARBA00022737"/>
    </source>
</evidence>
<evidence type="ECO:0000256" key="1">
    <source>
        <dbReference type="ARBA" id="ARBA00007626"/>
    </source>
</evidence>
<feature type="repeat" description="PPR" evidence="3">
    <location>
        <begin position="314"/>
        <end position="348"/>
    </location>
</feature>
<dbReference type="InterPro" id="IPR002885">
    <property type="entry name" value="PPR_rpt"/>
</dbReference>
<name>A0AAP0RBD6_LIQFO</name>
<feature type="repeat" description="PPR" evidence="3">
    <location>
        <begin position="704"/>
        <end position="738"/>
    </location>
</feature>
<keyword evidence="6" id="KW-1185">Reference proteome</keyword>
<dbReference type="AlphaFoldDB" id="A0AAP0RBD6"/>
<dbReference type="PROSITE" id="PS51375">
    <property type="entry name" value="PPR"/>
    <property type="match status" value="9"/>
</dbReference>
<dbReference type="InterPro" id="IPR051240">
    <property type="entry name" value="Mito_RNA-Proc/Resp"/>
</dbReference>
<dbReference type="InterPro" id="IPR011990">
    <property type="entry name" value="TPR-like_helical_dom_sf"/>
</dbReference>
<evidence type="ECO:0000256" key="4">
    <source>
        <dbReference type="SAM" id="MobiDB-lite"/>
    </source>
</evidence>
<feature type="repeat" description="PPR" evidence="3">
    <location>
        <begin position="419"/>
        <end position="453"/>
    </location>
</feature>
<dbReference type="Pfam" id="PF01535">
    <property type="entry name" value="PPR"/>
    <property type="match status" value="1"/>
</dbReference>
<comment type="caution">
    <text evidence="5">The sequence shown here is derived from an EMBL/GenBank/DDBJ whole genome shotgun (WGS) entry which is preliminary data.</text>
</comment>
<evidence type="ECO:0000256" key="3">
    <source>
        <dbReference type="PROSITE-ProRule" id="PRU00708"/>
    </source>
</evidence>
<dbReference type="Gene3D" id="1.25.40.10">
    <property type="entry name" value="Tetratricopeptide repeat domain"/>
    <property type="match status" value="6"/>
</dbReference>
<feature type="region of interest" description="Disordered" evidence="4">
    <location>
        <begin position="536"/>
        <end position="562"/>
    </location>
</feature>
<feature type="repeat" description="PPR" evidence="3">
    <location>
        <begin position="279"/>
        <end position="313"/>
    </location>
</feature>
<keyword evidence="2" id="KW-0677">Repeat</keyword>
<proteinExistence type="inferred from homology"/>
<comment type="similarity">
    <text evidence="1">Belongs to the PPR family. P subfamily.</text>
</comment>
<feature type="repeat" description="PPR" evidence="3">
    <location>
        <begin position="634"/>
        <end position="668"/>
    </location>
</feature>
<gene>
    <name evidence="5" type="ORF">L1049_018728</name>
</gene>
<feature type="compositionally biased region" description="Polar residues" evidence="4">
    <location>
        <begin position="553"/>
        <end position="562"/>
    </location>
</feature>
<dbReference type="Pfam" id="PF13812">
    <property type="entry name" value="PPR_3"/>
    <property type="match status" value="1"/>
</dbReference>
<evidence type="ECO:0008006" key="7">
    <source>
        <dbReference type="Google" id="ProtNLM"/>
    </source>
</evidence>
<dbReference type="PANTHER" id="PTHR47933">
    <property type="entry name" value="PENTATRICOPEPTIDE REPEAT-CONTAINING PROTEIN 1, MITOCHONDRIAL"/>
    <property type="match status" value="1"/>
</dbReference>
<reference evidence="5 6" key="1">
    <citation type="journal article" date="2024" name="Plant J.">
        <title>Genome sequences and population genomics reveal climatic adaptation and genomic divergence between two closely related sweetgum species.</title>
        <authorList>
            <person name="Xu W.Q."/>
            <person name="Ren C.Q."/>
            <person name="Zhang X.Y."/>
            <person name="Comes H.P."/>
            <person name="Liu X.H."/>
            <person name="Li Y.G."/>
            <person name="Kettle C.J."/>
            <person name="Jalonen R."/>
            <person name="Gaisberger H."/>
            <person name="Ma Y.Z."/>
            <person name="Qiu Y.X."/>
        </authorList>
    </citation>
    <scope>NUCLEOTIDE SEQUENCE [LARGE SCALE GENOMIC DNA]</scope>
    <source>
        <strain evidence="5">Hangzhou</strain>
    </source>
</reference>
<organism evidence="5 6">
    <name type="scientific">Liquidambar formosana</name>
    <name type="common">Formosan gum</name>
    <dbReference type="NCBI Taxonomy" id="63359"/>
    <lineage>
        <taxon>Eukaryota</taxon>
        <taxon>Viridiplantae</taxon>
        <taxon>Streptophyta</taxon>
        <taxon>Embryophyta</taxon>
        <taxon>Tracheophyta</taxon>
        <taxon>Spermatophyta</taxon>
        <taxon>Magnoliopsida</taxon>
        <taxon>eudicotyledons</taxon>
        <taxon>Gunneridae</taxon>
        <taxon>Pentapetalae</taxon>
        <taxon>Saxifragales</taxon>
        <taxon>Altingiaceae</taxon>
        <taxon>Liquidambar</taxon>
    </lineage>
</organism>
<feature type="repeat" description="PPR" evidence="3">
    <location>
        <begin position="349"/>
        <end position="383"/>
    </location>
</feature>
<evidence type="ECO:0000313" key="5">
    <source>
        <dbReference type="EMBL" id="KAK9273916.1"/>
    </source>
</evidence>